<dbReference type="AlphaFoldDB" id="A0A3F3QFD1"/>
<sequence>MSVSKLSGTAWTTLGSIHVASTKAAVRKYLKRSTPCSNGTSDQESATFTCLTFLAATGRFRSMSKPEVPSSPPEGAGLVNMMVRSMAPLQDVAGSLEDGHCRS</sequence>
<organism evidence="1 2">
    <name type="scientific">Aspergillus welwitschiae</name>
    <dbReference type="NCBI Taxonomy" id="1341132"/>
    <lineage>
        <taxon>Eukaryota</taxon>
        <taxon>Fungi</taxon>
        <taxon>Dikarya</taxon>
        <taxon>Ascomycota</taxon>
        <taxon>Pezizomycotina</taxon>
        <taxon>Eurotiomycetes</taxon>
        <taxon>Eurotiomycetidae</taxon>
        <taxon>Eurotiales</taxon>
        <taxon>Aspergillaceae</taxon>
        <taxon>Aspergillus</taxon>
        <taxon>Aspergillus subgen. Circumdati</taxon>
    </lineage>
</organism>
<keyword evidence="2" id="KW-1185">Reference proteome</keyword>
<dbReference type="RefSeq" id="XP_026630903.1">
    <property type="nucleotide sequence ID" value="XM_026764620.1"/>
</dbReference>
<proteinExistence type="predicted"/>
<protein>
    <submittedName>
        <fullName evidence="1">Uncharacterized protein</fullName>
    </submittedName>
</protein>
<gene>
    <name evidence="1" type="ORF">BDQ94DRAFT_135202</name>
</gene>
<accession>A0A3F3QFD1</accession>
<dbReference type="EMBL" id="KZ852034">
    <property type="protein sequence ID" value="RDH37881.1"/>
    <property type="molecule type" value="Genomic_DNA"/>
</dbReference>
<dbReference type="Proteomes" id="UP000253729">
    <property type="component" value="Unassembled WGS sequence"/>
</dbReference>
<evidence type="ECO:0000313" key="2">
    <source>
        <dbReference type="Proteomes" id="UP000253729"/>
    </source>
</evidence>
<name>A0A3F3QFD1_9EURO</name>
<evidence type="ECO:0000313" key="1">
    <source>
        <dbReference type="EMBL" id="RDH37881.1"/>
    </source>
</evidence>
<reference evidence="1 2" key="1">
    <citation type="submission" date="2018-07" db="EMBL/GenBank/DDBJ databases">
        <title>The genomes of Aspergillus section Nigri reveals drivers in fungal speciation.</title>
        <authorList>
            <consortium name="DOE Joint Genome Institute"/>
            <person name="Vesth T.C."/>
            <person name="Nybo J."/>
            <person name="Theobald S."/>
            <person name="Brandl J."/>
            <person name="Frisvad J.C."/>
            <person name="Nielsen K.F."/>
            <person name="Lyhne E.K."/>
            <person name="Kogle M.E."/>
            <person name="Kuo A."/>
            <person name="Riley R."/>
            <person name="Clum A."/>
            <person name="Nolan M."/>
            <person name="Lipzen A."/>
            <person name="Salamov A."/>
            <person name="Henrissat B."/>
            <person name="Wiebenga A."/>
            <person name="De vries R.P."/>
            <person name="Grigoriev I.V."/>
            <person name="Mortensen U.H."/>
            <person name="Andersen M.R."/>
            <person name="Baker S.E."/>
        </authorList>
    </citation>
    <scope>NUCLEOTIDE SEQUENCE [LARGE SCALE GENOMIC DNA]</scope>
    <source>
        <strain evidence="1 2">CBS 139.54b</strain>
    </source>
</reference>
<dbReference type="GeneID" id="38132976"/>